<reference evidence="1" key="1">
    <citation type="submission" date="2023-07" db="EMBL/GenBank/DDBJ databases">
        <title>Murine gut Bacillus species.</title>
        <authorList>
            <person name="Gutman E."/>
            <person name="Hashuel R."/>
            <person name="Litvak Y."/>
        </authorList>
    </citation>
    <scope>NUCLEOTIDE SEQUENCE</scope>
    <source>
        <strain evidence="1">RU283</strain>
    </source>
</reference>
<comment type="caution">
    <text evidence="1">The sequence shown here is derived from an EMBL/GenBank/DDBJ whole genome shotgun (WGS) entry which is preliminary data.</text>
</comment>
<name>A0AA90NYD1_9BACI</name>
<protein>
    <submittedName>
        <fullName evidence="1">Uncharacterized protein</fullName>
    </submittedName>
</protein>
<accession>A0AA90NYD1</accession>
<dbReference type="EMBL" id="JAUUTP010000002">
    <property type="protein sequence ID" value="MDP1417473.1"/>
    <property type="molecule type" value="Genomic_DNA"/>
</dbReference>
<gene>
    <name evidence="1" type="ORF">Q8G35_03515</name>
</gene>
<proteinExistence type="predicted"/>
<sequence>MECYQSDGGLLSSVGQDFGLGRIICLYERIIMGIGRIFALVGRFINLTAQIKSPSGLPSYEFALFTA</sequence>
<dbReference type="AlphaFoldDB" id="A0AA90NYD1"/>
<organism evidence="1 2">
    <name type="scientific">Peribacillus simplex</name>
    <dbReference type="NCBI Taxonomy" id="1478"/>
    <lineage>
        <taxon>Bacteria</taxon>
        <taxon>Bacillati</taxon>
        <taxon>Bacillota</taxon>
        <taxon>Bacilli</taxon>
        <taxon>Bacillales</taxon>
        <taxon>Bacillaceae</taxon>
        <taxon>Peribacillus</taxon>
    </lineage>
</organism>
<dbReference type="RefSeq" id="WP_305159002.1">
    <property type="nucleotide sequence ID" value="NZ_JAUUTP010000002.1"/>
</dbReference>
<evidence type="ECO:0000313" key="2">
    <source>
        <dbReference type="Proteomes" id="UP001178277"/>
    </source>
</evidence>
<dbReference type="Proteomes" id="UP001178277">
    <property type="component" value="Unassembled WGS sequence"/>
</dbReference>
<evidence type="ECO:0000313" key="1">
    <source>
        <dbReference type="EMBL" id="MDP1417473.1"/>
    </source>
</evidence>